<evidence type="ECO:0000256" key="2">
    <source>
        <dbReference type="ARBA" id="ARBA00004613"/>
    </source>
</evidence>
<dbReference type="EMBL" id="JAGPNK010000021">
    <property type="protein sequence ID" value="KAH7304765.1"/>
    <property type="molecule type" value="Genomic_DNA"/>
</dbReference>
<proteinExistence type="inferred from homology"/>
<evidence type="ECO:0000256" key="9">
    <source>
        <dbReference type="ARBA" id="ARBA00044502"/>
    </source>
</evidence>
<keyword evidence="3" id="KW-0964">Secreted</keyword>
<evidence type="ECO:0000256" key="7">
    <source>
        <dbReference type="ARBA" id="ARBA00023277"/>
    </source>
</evidence>
<comment type="subcellular location">
    <subcellularLocation>
        <location evidence="2">Secreted</location>
    </subcellularLocation>
</comment>
<evidence type="ECO:0000256" key="4">
    <source>
        <dbReference type="ARBA" id="ARBA00022729"/>
    </source>
</evidence>
<evidence type="ECO:0000256" key="5">
    <source>
        <dbReference type="ARBA" id="ARBA00023001"/>
    </source>
</evidence>
<evidence type="ECO:0000256" key="6">
    <source>
        <dbReference type="ARBA" id="ARBA00023157"/>
    </source>
</evidence>
<comment type="catalytic activity">
    <reaction evidence="10">
        <text>[(1-&gt;4)-beta-D-glucosyl]n+m + reduced acceptor + O2 = 4-dehydro-beta-D-glucosyl-[(1-&gt;4)-beta-D-glucosyl]n-1 + [(1-&gt;4)-beta-D-glucosyl]m + acceptor + H2O.</text>
        <dbReference type="EC" id="1.14.99.56"/>
    </reaction>
</comment>
<dbReference type="OrthoDB" id="3496539at2759"/>
<accession>A0A8K0SI77</accession>
<dbReference type="AlphaFoldDB" id="A0A8K0SI77"/>
<dbReference type="CDD" id="cd21175">
    <property type="entry name" value="LPMO_AA9"/>
    <property type="match status" value="1"/>
</dbReference>
<feature type="domain" description="Auxiliary Activity family 9 catalytic" evidence="12">
    <location>
        <begin position="12"/>
        <end position="218"/>
    </location>
</feature>
<sequence>LLAAVAPLASAHYTFDVLIVDGQETRANQYIRQNTRAEKYMPTKFKNSFDGVTPLTNDFRCNLGAGTAGRTEVIEVAPGTKLGAKLAFGATMRHPGPALVYMSRAPGDDVRSYDGSGDWFKIFQEGICRDTDVTTDAWCTWDRNSVDATIPEGTPAGEYLVRFEHVGLHGAHDGQAEFYYSCAQIRVTGNGSGTPGPMVKFPGAYGVQDESWNFSVWGNNHNFPFPQPAVWEG</sequence>
<evidence type="ECO:0000256" key="3">
    <source>
        <dbReference type="ARBA" id="ARBA00022525"/>
    </source>
</evidence>
<comment type="cofactor">
    <cofactor evidence="1">
        <name>Cu(2+)</name>
        <dbReference type="ChEBI" id="CHEBI:29036"/>
    </cofactor>
</comment>
<keyword evidence="5" id="KW-0136">Cellulose degradation</keyword>
<keyword evidence="4" id="KW-0732">Signal</keyword>
<dbReference type="Gene3D" id="2.70.50.70">
    <property type="match status" value="1"/>
</dbReference>
<evidence type="ECO:0000313" key="13">
    <source>
        <dbReference type="EMBL" id="KAH7304765.1"/>
    </source>
</evidence>
<dbReference type="GO" id="GO:0005576">
    <property type="term" value="C:extracellular region"/>
    <property type="evidence" value="ECO:0007669"/>
    <property type="project" value="UniProtKB-SubCell"/>
</dbReference>
<reference evidence="13" key="1">
    <citation type="journal article" date="2021" name="Nat. Commun.">
        <title>Genetic determinants of endophytism in the Arabidopsis root mycobiome.</title>
        <authorList>
            <person name="Mesny F."/>
            <person name="Miyauchi S."/>
            <person name="Thiergart T."/>
            <person name="Pickel B."/>
            <person name="Atanasova L."/>
            <person name="Karlsson M."/>
            <person name="Huettel B."/>
            <person name="Barry K.W."/>
            <person name="Haridas S."/>
            <person name="Chen C."/>
            <person name="Bauer D."/>
            <person name="Andreopoulos W."/>
            <person name="Pangilinan J."/>
            <person name="LaButti K."/>
            <person name="Riley R."/>
            <person name="Lipzen A."/>
            <person name="Clum A."/>
            <person name="Drula E."/>
            <person name="Henrissat B."/>
            <person name="Kohler A."/>
            <person name="Grigoriev I.V."/>
            <person name="Martin F.M."/>
            <person name="Hacquard S."/>
        </authorList>
    </citation>
    <scope>NUCLEOTIDE SEQUENCE</scope>
    <source>
        <strain evidence="13">MPI-CAGE-CH-0235</strain>
    </source>
</reference>
<keyword evidence="13" id="KW-0378">Hydrolase</keyword>
<keyword evidence="14" id="KW-1185">Reference proteome</keyword>
<dbReference type="PANTHER" id="PTHR33353:SF2">
    <property type="entry name" value="ENDO-BETA-1,4-GLUCANASE D"/>
    <property type="match status" value="1"/>
</dbReference>
<evidence type="ECO:0000256" key="11">
    <source>
        <dbReference type="ARBA" id="ARBA00047174"/>
    </source>
</evidence>
<dbReference type="Pfam" id="PF03443">
    <property type="entry name" value="AA9"/>
    <property type="match status" value="1"/>
</dbReference>
<feature type="non-terminal residue" evidence="13">
    <location>
        <position position="1"/>
    </location>
</feature>
<dbReference type="PANTHER" id="PTHR33353">
    <property type="entry name" value="PUTATIVE (AFU_ORTHOLOGUE AFUA_1G12560)-RELATED"/>
    <property type="match status" value="1"/>
</dbReference>
<keyword evidence="8" id="KW-0624">Polysaccharide degradation</keyword>
<feature type="non-terminal residue" evidence="13">
    <location>
        <position position="233"/>
    </location>
</feature>
<keyword evidence="7" id="KW-0119">Carbohydrate metabolism</keyword>
<comment type="similarity">
    <text evidence="9">Belongs to the polysaccharide monooxygenase AA9 family.</text>
</comment>
<name>A0A8K0SI77_9HYPO</name>
<evidence type="ECO:0000313" key="14">
    <source>
        <dbReference type="Proteomes" id="UP000813444"/>
    </source>
</evidence>
<evidence type="ECO:0000259" key="12">
    <source>
        <dbReference type="Pfam" id="PF03443"/>
    </source>
</evidence>
<dbReference type="InterPro" id="IPR005103">
    <property type="entry name" value="AA9_LPMO"/>
</dbReference>
<comment type="caution">
    <text evidence="13">The sequence shown here is derived from an EMBL/GenBank/DDBJ whole genome shotgun (WGS) entry which is preliminary data.</text>
</comment>
<dbReference type="GO" id="GO:0016787">
    <property type="term" value="F:hydrolase activity"/>
    <property type="evidence" value="ECO:0007669"/>
    <property type="project" value="UniProtKB-KW"/>
</dbReference>
<protein>
    <recommendedName>
        <fullName evidence="11">lytic cellulose monooxygenase (C4-dehydrogenating)</fullName>
        <ecNumber evidence="11">1.14.99.56</ecNumber>
    </recommendedName>
</protein>
<dbReference type="InterPro" id="IPR049892">
    <property type="entry name" value="AA9"/>
</dbReference>
<dbReference type="EC" id="1.14.99.56" evidence="11"/>
<dbReference type="GO" id="GO:0030245">
    <property type="term" value="P:cellulose catabolic process"/>
    <property type="evidence" value="ECO:0007669"/>
    <property type="project" value="UniProtKB-KW"/>
</dbReference>
<gene>
    <name evidence="13" type="ORF">B0I35DRAFT_328991</name>
</gene>
<evidence type="ECO:0000256" key="8">
    <source>
        <dbReference type="ARBA" id="ARBA00023326"/>
    </source>
</evidence>
<evidence type="ECO:0000256" key="1">
    <source>
        <dbReference type="ARBA" id="ARBA00001973"/>
    </source>
</evidence>
<dbReference type="Proteomes" id="UP000813444">
    <property type="component" value="Unassembled WGS sequence"/>
</dbReference>
<organism evidence="13 14">
    <name type="scientific">Stachybotrys elegans</name>
    <dbReference type="NCBI Taxonomy" id="80388"/>
    <lineage>
        <taxon>Eukaryota</taxon>
        <taxon>Fungi</taxon>
        <taxon>Dikarya</taxon>
        <taxon>Ascomycota</taxon>
        <taxon>Pezizomycotina</taxon>
        <taxon>Sordariomycetes</taxon>
        <taxon>Hypocreomycetidae</taxon>
        <taxon>Hypocreales</taxon>
        <taxon>Stachybotryaceae</taxon>
        <taxon>Stachybotrys</taxon>
    </lineage>
</organism>
<evidence type="ECO:0000256" key="10">
    <source>
        <dbReference type="ARBA" id="ARBA00045077"/>
    </source>
</evidence>
<keyword evidence="6" id="KW-1015">Disulfide bond</keyword>